<keyword evidence="3" id="KW-0808">Transferase</keyword>
<dbReference type="SUPFAM" id="SSF55729">
    <property type="entry name" value="Acyl-CoA N-acyltransferases (Nat)"/>
    <property type="match status" value="1"/>
</dbReference>
<dbReference type="PANTHER" id="PTHR43441:SF2">
    <property type="entry name" value="FAMILY ACETYLTRANSFERASE, PUTATIVE (AFU_ORTHOLOGUE AFUA_7G00850)-RELATED"/>
    <property type="match status" value="1"/>
</dbReference>
<keyword evidence="4" id="KW-1185">Reference proteome</keyword>
<reference evidence="3 4" key="1">
    <citation type="submission" date="2016-12" db="EMBL/GenBank/DDBJ databases">
        <title>The genomes of Aspergillus section Nigri reveals drivers in fungal speciation.</title>
        <authorList>
            <consortium name="DOE Joint Genome Institute"/>
            <person name="Vesth T.C."/>
            <person name="Nybo J."/>
            <person name="Theobald S."/>
            <person name="Brandl J."/>
            <person name="Frisvad J.C."/>
            <person name="Nielsen K.F."/>
            <person name="Lyhne E.K."/>
            <person name="Kogle M.E."/>
            <person name="Kuo A."/>
            <person name="Riley R."/>
            <person name="Clum A."/>
            <person name="Nolan M."/>
            <person name="Lipzen A."/>
            <person name="Salamov A."/>
            <person name="Henrissat B."/>
            <person name="Wiebenga A."/>
            <person name="De Vries R.P."/>
            <person name="Grigoriev I.V."/>
            <person name="Mortensen U.H."/>
            <person name="Andersen M.R."/>
            <person name="Baker S.E."/>
        </authorList>
    </citation>
    <scope>NUCLEOTIDE SEQUENCE [LARGE SCALE GENOMIC DNA]</scope>
    <source>
        <strain evidence="3 4">IBT 23096</strain>
    </source>
</reference>
<dbReference type="RefSeq" id="XP_024708625.1">
    <property type="nucleotide sequence ID" value="XM_024846523.1"/>
</dbReference>
<dbReference type="Proteomes" id="UP000234275">
    <property type="component" value="Unassembled WGS sequence"/>
</dbReference>
<feature type="region of interest" description="Disordered" evidence="1">
    <location>
        <begin position="1"/>
        <end position="20"/>
    </location>
</feature>
<dbReference type="PANTHER" id="PTHR43441">
    <property type="entry name" value="RIBOSOMAL-PROTEIN-SERINE ACETYLTRANSFERASE"/>
    <property type="match status" value="1"/>
</dbReference>
<dbReference type="GO" id="GO:1990189">
    <property type="term" value="F:protein N-terminal-serine acetyltransferase activity"/>
    <property type="evidence" value="ECO:0007669"/>
    <property type="project" value="TreeGrafter"/>
</dbReference>
<gene>
    <name evidence="3" type="ORF">P170DRAFT_404358</name>
</gene>
<evidence type="ECO:0000313" key="3">
    <source>
        <dbReference type="EMBL" id="PLB53323.1"/>
    </source>
</evidence>
<comment type="caution">
    <text evidence="3">The sequence shown here is derived from an EMBL/GenBank/DDBJ whole genome shotgun (WGS) entry which is preliminary data.</text>
</comment>
<dbReference type="AlphaFoldDB" id="A0A2I2GKB1"/>
<sequence>MSRALGPPVDSPTAQPPTASTLTGRTVRLERLTPAHAAPLFALVGNTADPTQVAVWDYMPEGPFANYAAFEQMIISHAKSTDPYFFAIIGPGSTGPDGDEVLGYISLMSIVPAQLRLEIGHVVFSPRLQRSTAATEIVFLLLKYSFESGYRRVEWKCNSLNEGSKRAAGRFGFVYEGTFRQHMVVKGRNRDTAWFSMVREEWEGGVRAGFEGWLGEGNFDELGRQKGRLERFIKRGYI</sequence>
<evidence type="ECO:0000256" key="1">
    <source>
        <dbReference type="SAM" id="MobiDB-lite"/>
    </source>
</evidence>
<dbReference type="InterPro" id="IPR016181">
    <property type="entry name" value="Acyl_CoA_acyltransferase"/>
</dbReference>
<proteinExistence type="predicted"/>
<keyword evidence="3" id="KW-0012">Acyltransferase</keyword>
<dbReference type="VEuPathDB" id="FungiDB:P170DRAFT_404358"/>
<dbReference type="Gene3D" id="3.40.630.30">
    <property type="match status" value="1"/>
</dbReference>
<protein>
    <submittedName>
        <fullName evidence="3">Acyl-CoA N-acyltransferase</fullName>
    </submittedName>
</protein>
<name>A0A2I2GKB1_9EURO</name>
<dbReference type="EMBL" id="MSFO01000002">
    <property type="protein sequence ID" value="PLB53323.1"/>
    <property type="molecule type" value="Genomic_DNA"/>
</dbReference>
<dbReference type="Pfam" id="PF13302">
    <property type="entry name" value="Acetyltransf_3"/>
    <property type="match status" value="1"/>
</dbReference>
<dbReference type="GeneID" id="36554222"/>
<dbReference type="InterPro" id="IPR000182">
    <property type="entry name" value="GNAT_dom"/>
</dbReference>
<dbReference type="OrthoDB" id="41238at2759"/>
<accession>A0A2I2GKB1</accession>
<feature type="domain" description="N-acetyltransferase" evidence="2">
    <location>
        <begin position="27"/>
        <end position="191"/>
    </location>
</feature>
<dbReference type="InterPro" id="IPR051908">
    <property type="entry name" value="Ribosomal_N-acetyltransferase"/>
</dbReference>
<evidence type="ECO:0000259" key="2">
    <source>
        <dbReference type="PROSITE" id="PS51186"/>
    </source>
</evidence>
<organism evidence="3 4">
    <name type="scientific">Aspergillus steynii IBT 23096</name>
    <dbReference type="NCBI Taxonomy" id="1392250"/>
    <lineage>
        <taxon>Eukaryota</taxon>
        <taxon>Fungi</taxon>
        <taxon>Dikarya</taxon>
        <taxon>Ascomycota</taxon>
        <taxon>Pezizomycotina</taxon>
        <taxon>Eurotiomycetes</taxon>
        <taxon>Eurotiomycetidae</taxon>
        <taxon>Eurotiales</taxon>
        <taxon>Aspergillaceae</taxon>
        <taxon>Aspergillus</taxon>
        <taxon>Aspergillus subgen. Circumdati</taxon>
    </lineage>
</organism>
<dbReference type="GO" id="GO:0008999">
    <property type="term" value="F:protein-N-terminal-alanine acetyltransferase activity"/>
    <property type="evidence" value="ECO:0007669"/>
    <property type="project" value="TreeGrafter"/>
</dbReference>
<dbReference type="PROSITE" id="PS51186">
    <property type="entry name" value="GNAT"/>
    <property type="match status" value="1"/>
</dbReference>
<dbReference type="FunFam" id="3.40.630.30:FF:000047">
    <property type="entry name" value="Acetyltransferase, GNAT family"/>
    <property type="match status" value="1"/>
</dbReference>
<evidence type="ECO:0000313" key="4">
    <source>
        <dbReference type="Proteomes" id="UP000234275"/>
    </source>
</evidence>